<organism evidence="1 2">
    <name type="scientific">Blastopirellula retiformator</name>
    <dbReference type="NCBI Taxonomy" id="2527970"/>
    <lineage>
        <taxon>Bacteria</taxon>
        <taxon>Pseudomonadati</taxon>
        <taxon>Planctomycetota</taxon>
        <taxon>Planctomycetia</taxon>
        <taxon>Pirellulales</taxon>
        <taxon>Pirellulaceae</taxon>
        <taxon>Blastopirellula</taxon>
    </lineage>
</organism>
<gene>
    <name evidence="1" type="ORF">Enr8_20980</name>
</gene>
<proteinExistence type="predicted"/>
<dbReference type="OrthoDB" id="250229at2"/>
<keyword evidence="2" id="KW-1185">Reference proteome</keyword>
<sequence>MKSALRWLPFVNRGWREIPPFGVMAPATIDPRSSFKMSAVEKRDDDAALSLAPVDAAHAEMQDAALLFVNGPQAVPARKRGTCVQAGVLQALVRQDDGGEIDHRQQVRPEVLLGPTDGSFALGAGGSAYRFLGFAGCPPIEYRDPSNPQQKFRVGWVTPAYASTPCYFKTEELRRQLVYPYAGAGLILETNRASLAGGATQPLLSSSGHFAYRAYDETIAPSGLPDLAKVKWGTPALPAAKPGDTETPIAAADKGAMQLECRAGGVYQIGFTASIKAVQAGVDVRGMTLGLLVERSGFDFAKNRETDLAADESGIFRLDWQEGIYVRPENWAQFEEIDSYFTTVSGTTIVSIEQGDRLHVVNAATGVLEIRYLNCWASEVR</sequence>
<evidence type="ECO:0000313" key="1">
    <source>
        <dbReference type="EMBL" id="TWT34685.1"/>
    </source>
</evidence>
<accession>A0A5C5VAP8</accession>
<dbReference type="EMBL" id="SJPF01000002">
    <property type="protein sequence ID" value="TWT34685.1"/>
    <property type="molecule type" value="Genomic_DNA"/>
</dbReference>
<reference evidence="1 2" key="1">
    <citation type="submission" date="2019-02" db="EMBL/GenBank/DDBJ databases">
        <title>Deep-cultivation of Planctomycetes and their phenomic and genomic characterization uncovers novel biology.</title>
        <authorList>
            <person name="Wiegand S."/>
            <person name="Jogler M."/>
            <person name="Boedeker C."/>
            <person name="Pinto D."/>
            <person name="Vollmers J."/>
            <person name="Rivas-Marin E."/>
            <person name="Kohn T."/>
            <person name="Peeters S.H."/>
            <person name="Heuer A."/>
            <person name="Rast P."/>
            <person name="Oberbeckmann S."/>
            <person name="Bunk B."/>
            <person name="Jeske O."/>
            <person name="Meyerdierks A."/>
            <person name="Storesund J.E."/>
            <person name="Kallscheuer N."/>
            <person name="Luecker S."/>
            <person name="Lage O.M."/>
            <person name="Pohl T."/>
            <person name="Merkel B.J."/>
            <person name="Hornburger P."/>
            <person name="Mueller R.-W."/>
            <person name="Bruemmer F."/>
            <person name="Labrenz M."/>
            <person name="Spormann A.M."/>
            <person name="Op Den Camp H."/>
            <person name="Overmann J."/>
            <person name="Amann R."/>
            <person name="Jetten M.S.M."/>
            <person name="Mascher T."/>
            <person name="Medema M.H."/>
            <person name="Devos D.P."/>
            <person name="Kaster A.-K."/>
            <person name="Ovreas L."/>
            <person name="Rohde M."/>
            <person name="Galperin M.Y."/>
            <person name="Jogler C."/>
        </authorList>
    </citation>
    <scope>NUCLEOTIDE SEQUENCE [LARGE SCALE GENOMIC DNA]</scope>
    <source>
        <strain evidence="1 2">Enr8</strain>
    </source>
</reference>
<protein>
    <submittedName>
        <fullName evidence="1">Uncharacterized protein</fullName>
    </submittedName>
</protein>
<dbReference type="AlphaFoldDB" id="A0A5C5VAP8"/>
<comment type="caution">
    <text evidence="1">The sequence shown here is derived from an EMBL/GenBank/DDBJ whole genome shotgun (WGS) entry which is preliminary data.</text>
</comment>
<evidence type="ECO:0000313" key="2">
    <source>
        <dbReference type="Proteomes" id="UP000318878"/>
    </source>
</evidence>
<dbReference type="Proteomes" id="UP000318878">
    <property type="component" value="Unassembled WGS sequence"/>
</dbReference>
<dbReference type="RefSeq" id="WP_146431149.1">
    <property type="nucleotide sequence ID" value="NZ_SJPF01000002.1"/>
</dbReference>
<name>A0A5C5VAP8_9BACT</name>